<evidence type="ECO:0000256" key="1">
    <source>
        <dbReference type="ARBA" id="ARBA00004141"/>
    </source>
</evidence>
<feature type="transmembrane region" description="Helical" evidence="5">
    <location>
        <begin position="121"/>
        <end position="144"/>
    </location>
</feature>
<dbReference type="AlphaFoldDB" id="A0A2C5Z4I2"/>
<accession>A0A2C5Z4I2</accession>
<dbReference type="STRING" id="2004952.A0A2C5Z4I2"/>
<sequence length="619" mass="68489">MAQKKVWAIPLELSNYNVIVALLGGFISLFGLVSFLLKENFYLSESLISLLAGLAFGPLGANLIRPGAYVQCDDTAVSDARCEASLDHITLNFSRLVLAVQLVLAGVQLPRKYLWREWKPILLLIGPGMTCMWLATSLLVWGLADAPGILQALAIGACVTPTDPVLSAVIIKGKFANENVPKDLQDLVVAESGANDGLGYPFLFLALYLIKFLGPTASSGGVREAMGLWFAITWSYTILLSIVFGAVVGYLAKELLRWAQERGYVDREAFTVFSIALALFVFGTCGLIGTDDLLACFIAGNAFTWDDWFRVQTLDDSLQPTMDMLLNVSIFLWYGASLPWNLFSQNSVISTGRLIALGLLVLLLRRLPWIYCLHWWIPQLRNAKRAVFVGFFGPMGVSAVFYLLISLNFIDDHLSDETGQPRSDVKNFGELMRVVVWFLVVCSTLVHGLSIPLGRVGYVAPKRIMHVFKRRVLVGLAGLVAFAVAEPATVGNVTEIPTDEEITIACESPNKPNTLRPDYLGIFYSLTEYRGDNLTFGFEDKKRCVNLEPPFIEDGKNNHPSRSIRIGCATYDHCTMYQHFNCKGSERTYGKNKGNVKAHRGIKSIRCKQWHNPSSSGDS</sequence>
<gene>
    <name evidence="7" type="ORF">CDD80_2886</name>
</gene>
<evidence type="ECO:0000256" key="5">
    <source>
        <dbReference type="SAM" id="Phobius"/>
    </source>
</evidence>
<dbReference type="GO" id="GO:0042391">
    <property type="term" value="P:regulation of membrane potential"/>
    <property type="evidence" value="ECO:0007669"/>
    <property type="project" value="InterPro"/>
</dbReference>
<dbReference type="OrthoDB" id="5327978at2759"/>
<evidence type="ECO:0000259" key="6">
    <source>
        <dbReference type="Pfam" id="PF00999"/>
    </source>
</evidence>
<feature type="transmembrane region" description="Helical" evidence="5">
    <location>
        <begin position="386"/>
        <end position="410"/>
    </location>
</feature>
<keyword evidence="4 5" id="KW-0472">Membrane</keyword>
<keyword evidence="3 5" id="KW-1133">Transmembrane helix</keyword>
<proteinExistence type="predicted"/>
<dbReference type="GO" id="GO:0005886">
    <property type="term" value="C:plasma membrane"/>
    <property type="evidence" value="ECO:0007669"/>
    <property type="project" value="InterPro"/>
</dbReference>
<evidence type="ECO:0000256" key="2">
    <source>
        <dbReference type="ARBA" id="ARBA00022692"/>
    </source>
</evidence>
<dbReference type="InterPro" id="IPR004712">
    <property type="entry name" value="Na+/H+_antiporter_fungi"/>
</dbReference>
<feature type="transmembrane region" description="Helical" evidence="5">
    <location>
        <begin position="226"/>
        <end position="252"/>
    </location>
</feature>
<comment type="subcellular location">
    <subcellularLocation>
        <location evidence="1">Membrane</location>
        <topology evidence="1">Multi-pass membrane protein</topology>
    </subcellularLocation>
</comment>
<feature type="transmembrane region" description="Helical" evidence="5">
    <location>
        <begin position="49"/>
        <end position="69"/>
    </location>
</feature>
<evidence type="ECO:0000313" key="8">
    <source>
        <dbReference type="Proteomes" id="UP000226431"/>
    </source>
</evidence>
<feature type="transmembrane region" description="Helical" evidence="5">
    <location>
        <begin position="16"/>
        <end position="37"/>
    </location>
</feature>
<feature type="transmembrane region" description="Helical" evidence="5">
    <location>
        <begin position="197"/>
        <end position="214"/>
    </location>
</feature>
<evidence type="ECO:0000256" key="3">
    <source>
        <dbReference type="ARBA" id="ARBA00022989"/>
    </source>
</evidence>
<keyword evidence="2 5" id="KW-0812">Transmembrane</keyword>
<evidence type="ECO:0000313" key="7">
    <source>
        <dbReference type="EMBL" id="PHH74700.1"/>
    </source>
</evidence>
<dbReference type="GO" id="GO:0120029">
    <property type="term" value="P:proton export across plasma membrane"/>
    <property type="evidence" value="ECO:0007669"/>
    <property type="project" value="InterPro"/>
</dbReference>
<dbReference type="Pfam" id="PF00999">
    <property type="entry name" value="Na_H_Exchanger"/>
    <property type="match status" value="1"/>
</dbReference>
<dbReference type="InterPro" id="IPR006153">
    <property type="entry name" value="Cation/H_exchanger_TM"/>
</dbReference>
<dbReference type="EMBL" id="NJES01000258">
    <property type="protein sequence ID" value="PHH74700.1"/>
    <property type="molecule type" value="Genomic_DNA"/>
</dbReference>
<feature type="transmembrane region" description="Helical" evidence="5">
    <location>
        <begin position="472"/>
        <end position="490"/>
    </location>
</feature>
<dbReference type="Proteomes" id="UP000226431">
    <property type="component" value="Unassembled WGS sequence"/>
</dbReference>
<comment type="caution">
    <text evidence="7">The sequence shown here is derived from an EMBL/GenBank/DDBJ whole genome shotgun (WGS) entry which is preliminary data.</text>
</comment>
<organism evidence="7 8">
    <name type="scientific">Ophiocordyceps camponoti-rufipedis</name>
    <dbReference type="NCBI Taxonomy" id="2004952"/>
    <lineage>
        <taxon>Eukaryota</taxon>
        <taxon>Fungi</taxon>
        <taxon>Dikarya</taxon>
        <taxon>Ascomycota</taxon>
        <taxon>Pezizomycotina</taxon>
        <taxon>Sordariomycetes</taxon>
        <taxon>Hypocreomycetidae</taxon>
        <taxon>Hypocreales</taxon>
        <taxon>Ophiocordycipitaceae</taxon>
        <taxon>Ophiocordyceps</taxon>
    </lineage>
</organism>
<reference evidence="7 8" key="1">
    <citation type="submission" date="2017-06" db="EMBL/GenBank/DDBJ databases">
        <title>Ant-infecting Ophiocordyceps genomes reveal a high diversity of potential behavioral manipulation genes and a possible major role for enterotoxins.</title>
        <authorList>
            <person name="De Bekker C."/>
            <person name="Evans H.C."/>
            <person name="Brachmann A."/>
            <person name="Hughes D.P."/>
        </authorList>
    </citation>
    <scope>NUCLEOTIDE SEQUENCE [LARGE SCALE GENOMIC DNA]</scope>
    <source>
        <strain evidence="7 8">Map16</strain>
    </source>
</reference>
<feature type="transmembrane region" description="Helical" evidence="5">
    <location>
        <begin position="272"/>
        <end position="303"/>
    </location>
</feature>
<name>A0A2C5Z4I2_9HYPO</name>
<dbReference type="PANTHER" id="PTHR31382:SF1">
    <property type="entry name" value="SODIUM ION_PROTON EXCHANGER (EUROFUNG)"/>
    <property type="match status" value="1"/>
</dbReference>
<feature type="domain" description="Cation/H+ exchanger transmembrane" evidence="6">
    <location>
        <begin position="31"/>
        <end position="452"/>
    </location>
</feature>
<dbReference type="PANTHER" id="PTHR31382">
    <property type="entry name" value="NA(+)/H(+) ANTIPORTER"/>
    <property type="match status" value="1"/>
</dbReference>
<protein>
    <recommendedName>
        <fullName evidence="6">Cation/H+ exchanger transmembrane domain-containing protein</fullName>
    </recommendedName>
</protein>
<keyword evidence="8" id="KW-1185">Reference proteome</keyword>
<evidence type="ECO:0000256" key="4">
    <source>
        <dbReference type="ARBA" id="ARBA00023136"/>
    </source>
</evidence>
<dbReference type="GO" id="GO:0036376">
    <property type="term" value="P:sodium ion export across plasma membrane"/>
    <property type="evidence" value="ECO:0007669"/>
    <property type="project" value="InterPro"/>
</dbReference>
<feature type="transmembrane region" description="Helical" evidence="5">
    <location>
        <begin position="430"/>
        <end position="451"/>
    </location>
</feature>
<dbReference type="GO" id="GO:0015385">
    <property type="term" value="F:sodium:proton antiporter activity"/>
    <property type="evidence" value="ECO:0007669"/>
    <property type="project" value="InterPro"/>
</dbReference>